<dbReference type="EMBL" id="QRUP01000005">
    <property type="protein sequence ID" value="RGR75313.1"/>
    <property type="molecule type" value="Genomic_DNA"/>
</dbReference>
<reference evidence="1 2" key="1">
    <citation type="submission" date="2018-08" db="EMBL/GenBank/DDBJ databases">
        <title>A genome reference for cultivated species of the human gut microbiota.</title>
        <authorList>
            <person name="Zou Y."/>
            <person name="Xue W."/>
            <person name="Luo G."/>
        </authorList>
    </citation>
    <scope>NUCLEOTIDE SEQUENCE [LARGE SCALE GENOMIC DNA]</scope>
    <source>
        <strain evidence="1 2">AF24-29</strain>
    </source>
</reference>
<keyword evidence="2" id="KW-1185">Reference proteome</keyword>
<dbReference type="GeneID" id="83014944"/>
<evidence type="ECO:0000313" key="2">
    <source>
        <dbReference type="Proteomes" id="UP000284178"/>
    </source>
</evidence>
<sequence length="736" mass="81767">MAAVFGLRHLSPACSLHLSAFLDQLQPQVVLIEGPSDCSDFIEAIVSAELTPPFAIMAYTDTTPVRSVLYPFACYSPEYVAMQWAHAHQVPCAFMDLPAAAFLENDTPDKPQANDQAQDQAIDLKLDEEDRWERMFEHETDGAKFAEALALFAHHLRQLQPPDALTLRREAFMRGVIDHYIQSGIDAERIAVICGAYHGEGLETPSASGQAEKLPALSVRRTLMPYSYFRLASLSGYGAGNKAPAYYEQLWRFGREGRPDQAAAAYLSQLSFYQRKHGYSCSTAQVIEALQLAQSLAALRQEAAPSLQDLKDAAMACMGEGRPTVLMEAFVDTEIGTAIGSLPQGLSQTAIQNDFYHALRTLKLQRYNTLTANLLELDLREKTTVKTEASAFLDLRRSMFLHRLRVLGVPFGTLRPGTQAHGDWKESWDLKWSSTAEITLIEASLSGDSIASAAQFVLRQQLIQAQQLSECAAVMEEAFLCGLQESLDDALTAVQALAIDSSALEEIVKTARRLSTLLRFGSLRRMDSTAIEPLFHQLFYRALLLCPGSCQCDGKAARGVMEALGSINELSILHDHYMEETWLDVLTELSGRDDVHPLLGGYAAAIRLERGLMAEAELEQWISYRLSPGVPAEIAAASFEGLMLRNHYALIARAYLWRQLDEYIASLSDPDFQRILLVLRRAFGTYSAAEKQAVAQNLGSLWQLDEDSVAEVLNDELKQEEQDLLNELEDFDFGEF</sequence>
<proteinExistence type="predicted"/>
<protein>
    <submittedName>
        <fullName evidence="1">Uncharacterized protein</fullName>
    </submittedName>
</protein>
<evidence type="ECO:0000313" key="1">
    <source>
        <dbReference type="EMBL" id="RGR75313.1"/>
    </source>
</evidence>
<gene>
    <name evidence="1" type="ORF">DWY25_05940</name>
</gene>
<comment type="caution">
    <text evidence="1">The sequence shown here is derived from an EMBL/GenBank/DDBJ whole genome shotgun (WGS) entry which is preliminary data.</text>
</comment>
<dbReference type="AlphaFoldDB" id="A0A412G429"/>
<dbReference type="Pfam" id="PF18934">
    <property type="entry name" value="DUF5682"/>
    <property type="match status" value="1"/>
</dbReference>
<accession>A0A412G429</accession>
<organism evidence="1 2">
    <name type="scientific">Holdemania filiformis</name>
    <dbReference type="NCBI Taxonomy" id="61171"/>
    <lineage>
        <taxon>Bacteria</taxon>
        <taxon>Bacillati</taxon>
        <taxon>Bacillota</taxon>
        <taxon>Erysipelotrichia</taxon>
        <taxon>Erysipelotrichales</taxon>
        <taxon>Erysipelotrichaceae</taxon>
        <taxon>Holdemania</taxon>
    </lineage>
</organism>
<dbReference type="Proteomes" id="UP000284178">
    <property type="component" value="Unassembled WGS sequence"/>
</dbReference>
<dbReference type="RefSeq" id="WP_117894468.1">
    <property type="nucleotide sequence ID" value="NZ_CABJCV010000005.1"/>
</dbReference>
<name>A0A412G429_9FIRM</name>
<dbReference type="InterPro" id="IPR043737">
    <property type="entry name" value="DUF5682"/>
</dbReference>